<dbReference type="EMBL" id="JAABLM010000012">
    <property type="protein sequence ID" value="NBL65649.1"/>
    <property type="molecule type" value="Genomic_DNA"/>
</dbReference>
<keyword evidence="3" id="KW-1185">Reference proteome</keyword>
<accession>A0ABW9ZAA2</accession>
<evidence type="ECO:0008006" key="4">
    <source>
        <dbReference type="Google" id="ProtNLM"/>
    </source>
</evidence>
<name>A0ABW9ZAA2_9FLAO</name>
<gene>
    <name evidence="2" type="ORF">GV828_10595</name>
</gene>
<organism evidence="2 3">
    <name type="scientific">Flavobacterium ichthyis</name>
    <dbReference type="NCBI Taxonomy" id="2698827"/>
    <lineage>
        <taxon>Bacteria</taxon>
        <taxon>Pseudomonadati</taxon>
        <taxon>Bacteroidota</taxon>
        <taxon>Flavobacteriia</taxon>
        <taxon>Flavobacteriales</taxon>
        <taxon>Flavobacteriaceae</taxon>
        <taxon>Flavobacterium</taxon>
    </lineage>
</organism>
<proteinExistence type="predicted"/>
<evidence type="ECO:0000313" key="2">
    <source>
        <dbReference type="EMBL" id="NBL65649.1"/>
    </source>
</evidence>
<comment type="caution">
    <text evidence="2">The sequence shown here is derived from an EMBL/GenBank/DDBJ whole genome shotgun (WGS) entry which is preliminary data.</text>
</comment>
<feature type="signal peptide" evidence="1">
    <location>
        <begin position="1"/>
        <end position="18"/>
    </location>
</feature>
<evidence type="ECO:0000256" key="1">
    <source>
        <dbReference type="SAM" id="SignalP"/>
    </source>
</evidence>
<sequence>MKKIITILFLAVTVFACTSDKTELVNIKNQYSVEVPAFLSKANNLHEDASLQYQNALREFYVVVIDEPKSEFEAAVAETEFSGDLEGYTNILHTSLKQSLGEANFSDIKSVRINGLNARKFTFEGTLENLPVVYQAAYIEGESHFYQIVSWTLQENKEKYKDHMHKIIESFKETSSSRSVK</sequence>
<evidence type="ECO:0000313" key="3">
    <source>
        <dbReference type="Proteomes" id="UP000798602"/>
    </source>
</evidence>
<keyword evidence="1" id="KW-0732">Signal</keyword>
<dbReference type="Proteomes" id="UP000798602">
    <property type="component" value="Unassembled WGS sequence"/>
</dbReference>
<dbReference type="RefSeq" id="WP_166537473.1">
    <property type="nucleotide sequence ID" value="NZ_JAABLM010000012.1"/>
</dbReference>
<reference evidence="3" key="1">
    <citation type="submission" date="2020-01" db="EMBL/GenBank/DDBJ databases">
        <title>Sphingomonas sp. strain CSW-10.</title>
        <authorList>
            <person name="Chen W.-M."/>
        </authorList>
    </citation>
    <scope>NUCLEOTIDE SEQUENCE [LARGE SCALE GENOMIC DNA]</scope>
    <source>
        <strain evidence="3">NST-5</strain>
    </source>
</reference>
<dbReference type="Gene3D" id="3.40.1000.10">
    <property type="entry name" value="Mog1/PsbP, alpha/beta/alpha sandwich"/>
    <property type="match status" value="1"/>
</dbReference>
<feature type="chain" id="PRO_5046324739" description="Tfp pilus assembly protein, major pilin PilA" evidence="1">
    <location>
        <begin position="19"/>
        <end position="181"/>
    </location>
</feature>
<dbReference type="PROSITE" id="PS51257">
    <property type="entry name" value="PROKAR_LIPOPROTEIN"/>
    <property type="match status" value="1"/>
</dbReference>
<protein>
    <recommendedName>
        <fullName evidence="4">Tfp pilus assembly protein, major pilin PilA</fullName>
    </recommendedName>
</protein>